<evidence type="ECO:0000313" key="6">
    <source>
        <dbReference type="EMBL" id="KFI66152.1"/>
    </source>
</evidence>
<dbReference type="GO" id="GO:0042597">
    <property type="term" value="C:periplasmic space"/>
    <property type="evidence" value="ECO:0007669"/>
    <property type="project" value="UniProtKB-ARBA"/>
</dbReference>
<comment type="similarity">
    <text evidence="2">Belongs to the bacterial solute-binding protein 5 family.</text>
</comment>
<dbReference type="PANTHER" id="PTHR30290:SF10">
    <property type="entry name" value="PERIPLASMIC OLIGOPEPTIDE-BINDING PROTEIN-RELATED"/>
    <property type="match status" value="1"/>
</dbReference>
<dbReference type="RefSeq" id="WP_033517874.1">
    <property type="nucleotide sequence ID" value="NZ_JGYV01000001.1"/>
</dbReference>
<dbReference type="Pfam" id="PF00496">
    <property type="entry name" value="SBP_bac_5"/>
    <property type="match status" value="1"/>
</dbReference>
<proteinExistence type="inferred from homology"/>
<protein>
    <submittedName>
        <fullName evidence="6">ABC transporter substrate-binding protein</fullName>
    </submittedName>
</protein>
<dbReference type="Proteomes" id="UP000029067">
    <property type="component" value="Unassembled WGS sequence"/>
</dbReference>
<keyword evidence="3" id="KW-0813">Transport</keyword>
<dbReference type="InterPro" id="IPR030678">
    <property type="entry name" value="Peptide/Ni-bd"/>
</dbReference>
<comment type="caution">
    <text evidence="6">The sequence shown here is derived from an EMBL/GenBank/DDBJ whole genome shotgun (WGS) entry which is preliminary data.</text>
</comment>
<name>A0A087B552_9BIFI</name>
<evidence type="ECO:0000256" key="4">
    <source>
        <dbReference type="ARBA" id="ARBA00022729"/>
    </source>
</evidence>
<evidence type="ECO:0000313" key="7">
    <source>
        <dbReference type="Proteomes" id="UP000029067"/>
    </source>
</evidence>
<dbReference type="PANTHER" id="PTHR30290">
    <property type="entry name" value="PERIPLASMIC BINDING COMPONENT OF ABC TRANSPORTER"/>
    <property type="match status" value="1"/>
</dbReference>
<dbReference type="InterPro" id="IPR000914">
    <property type="entry name" value="SBP_5_dom"/>
</dbReference>
<organism evidence="6 7">
    <name type="scientific">Bifidobacterium cuniculi</name>
    <dbReference type="NCBI Taxonomy" id="1688"/>
    <lineage>
        <taxon>Bacteria</taxon>
        <taxon>Bacillati</taxon>
        <taxon>Actinomycetota</taxon>
        <taxon>Actinomycetes</taxon>
        <taxon>Bifidobacteriales</taxon>
        <taxon>Bifidobacteriaceae</taxon>
        <taxon>Bifidobacterium</taxon>
    </lineage>
</organism>
<evidence type="ECO:0000259" key="5">
    <source>
        <dbReference type="Pfam" id="PF00496"/>
    </source>
</evidence>
<gene>
    <name evidence="6" type="ORF">BCUN_0659</name>
</gene>
<accession>A0A087B552</accession>
<evidence type="ECO:0000256" key="1">
    <source>
        <dbReference type="ARBA" id="ARBA00004196"/>
    </source>
</evidence>
<dbReference type="OrthoDB" id="9796817at2"/>
<dbReference type="STRING" id="1688.BCUN_0659"/>
<dbReference type="Gene3D" id="3.10.105.10">
    <property type="entry name" value="Dipeptide-binding Protein, Domain 3"/>
    <property type="match status" value="1"/>
</dbReference>
<dbReference type="EMBL" id="JGYV01000001">
    <property type="protein sequence ID" value="KFI66152.1"/>
    <property type="molecule type" value="Genomic_DNA"/>
</dbReference>
<dbReference type="SUPFAM" id="SSF53850">
    <property type="entry name" value="Periplasmic binding protein-like II"/>
    <property type="match status" value="1"/>
</dbReference>
<dbReference type="GO" id="GO:0043190">
    <property type="term" value="C:ATP-binding cassette (ABC) transporter complex"/>
    <property type="evidence" value="ECO:0007669"/>
    <property type="project" value="InterPro"/>
</dbReference>
<keyword evidence="7" id="KW-1185">Reference proteome</keyword>
<dbReference type="AlphaFoldDB" id="A0A087B552"/>
<keyword evidence="4" id="KW-0732">Signal</keyword>
<dbReference type="InterPro" id="IPR039424">
    <property type="entry name" value="SBP_5"/>
</dbReference>
<dbReference type="Gene3D" id="3.90.76.10">
    <property type="entry name" value="Dipeptide-binding Protein, Domain 1"/>
    <property type="match status" value="1"/>
</dbReference>
<sequence length="507" mass="54684">MSKQRHRSPWILLAAALATVAIVAAVVVWVVKPKGLPGIGNASGGSYTVGLTDRPSSLDIRTNDERAVERVLVGNVYETLLTHDYTENNSAIKANLVARFSQSDDGLHYSFYLRDGLTFADGEPLTAGSVVASLQAIITDDYVGKDTLGDVAKVANDNDTTFTIDLHKPNPSLLEALTGRAGIVYRTTDADADWTTQSHGSGPFTMAGADGDTITLERNDHYWGDAPAAARIDLKYYTDQKAMAADLTDGALDMALPTDADVAQQLDADSVLSVAHGMGTAKTLVAFNNAATSPFSDEQVRKLARTAIDAEGIAKSTPAAEAQLSGPISQLQPGYVDLDDLFPYDPEQALAMRSYFPAGYFEPFTLLTDAAHAALGTTVMAQLTAVGLPVSLEQVDAAELNERVERGDYTCALIDMDNPDDYVKFVDGSTMFNYQNGQAQDAWREAQAATDYATWRERLRDFDRVVSEDAASAWLYTGKAWVAARQGVWGVSPQLSDQRLGLARMSR</sequence>
<evidence type="ECO:0000256" key="3">
    <source>
        <dbReference type="ARBA" id="ARBA00022448"/>
    </source>
</evidence>
<comment type="subcellular location">
    <subcellularLocation>
        <location evidence="1">Cell envelope</location>
    </subcellularLocation>
</comment>
<reference evidence="6 7" key="1">
    <citation type="submission" date="2014-03" db="EMBL/GenBank/DDBJ databases">
        <title>Genomics of Bifidobacteria.</title>
        <authorList>
            <person name="Ventura M."/>
            <person name="Milani C."/>
            <person name="Lugli G.A."/>
        </authorList>
    </citation>
    <scope>NUCLEOTIDE SEQUENCE [LARGE SCALE GENOMIC DNA]</scope>
    <source>
        <strain evidence="6 7">LMG 10738</strain>
    </source>
</reference>
<dbReference type="GO" id="GO:0015833">
    <property type="term" value="P:peptide transport"/>
    <property type="evidence" value="ECO:0007669"/>
    <property type="project" value="TreeGrafter"/>
</dbReference>
<dbReference type="GO" id="GO:1904680">
    <property type="term" value="F:peptide transmembrane transporter activity"/>
    <property type="evidence" value="ECO:0007669"/>
    <property type="project" value="TreeGrafter"/>
</dbReference>
<dbReference type="GO" id="GO:0030313">
    <property type="term" value="C:cell envelope"/>
    <property type="evidence" value="ECO:0007669"/>
    <property type="project" value="UniProtKB-SubCell"/>
</dbReference>
<dbReference type="Gene3D" id="3.40.190.10">
    <property type="entry name" value="Periplasmic binding protein-like II"/>
    <property type="match status" value="1"/>
</dbReference>
<feature type="domain" description="Solute-binding protein family 5" evidence="5">
    <location>
        <begin position="92"/>
        <end position="414"/>
    </location>
</feature>
<dbReference type="eggNOG" id="COG0747">
    <property type="taxonomic scope" value="Bacteria"/>
</dbReference>
<dbReference type="PIRSF" id="PIRSF002741">
    <property type="entry name" value="MppA"/>
    <property type="match status" value="1"/>
</dbReference>
<evidence type="ECO:0000256" key="2">
    <source>
        <dbReference type="ARBA" id="ARBA00005695"/>
    </source>
</evidence>